<evidence type="ECO:0000313" key="2">
    <source>
        <dbReference type="Proteomes" id="UP000001416"/>
    </source>
</evidence>
<keyword evidence="1" id="KW-0472">Membrane</keyword>
<dbReference type="AlphaFoldDB" id="Q82SK3"/>
<dbReference type="RefSeq" id="WP_011112798.1">
    <property type="nucleotide sequence ID" value="NC_004757.1"/>
</dbReference>
<dbReference type="STRING" id="228410.NE2314"/>
<dbReference type="KEGG" id="neu:NE2314"/>
<gene>
    <name evidence="1" type="primary">pilO</name>
    <name evidence="1" type="ordered locus">NE2314</name>
</gene>
<dbReference type="GO" id="GO:0043683">
    <property type="term" value="P:type IV pilus assembly"/>
    <property type="evidence" value="ECO:0007669"/>
    <property type="project" value="InterPro"/>
</dbReference>
<dbReference type="InterPro" id="IPR007445">
    <property type="entry name" value="PilO"/>
</dbReference>
<dbReference type="PANTHER" id="PTHR39555:SF1">
    <property type="entry name" value="TYPE IV PILUS INNER MEMBRANE COMPONENT PILO"/>
    <property type="match status" value="1"/>
</dbReference>
<dbReference type="GO" id="GO:0043107">
    <property type="term" value="P:type IV pilus-dependent motility"/>
    <property type="evidence" value="ECO:0007669"/>
    <property type="project" value="InterPro"/>
</dbReference>
<keyword evidence="2" id="KW-1185">Reference proteome</keyword>
<dbReference type="Gene3D" id="1.10.287.540">
    <property type="entry name" value="Helix hairpin bin"/>
    <property type="match status" value="1"/>
</dbReference>
<reference evidence="1 2" key="1">
    <citation type="journal article" date="2003" name="J. Bacteriol.">
        <title>Complete genome sequence of the ammonia-oxidizing bacterium and obligate chemolithoautotroph Nitrosomonas europaea.</title>
        <authorList>
            <person name="Chain P."/>
            <person name="Lamerdin J."/>
            <person name="Larimer F."/>
            <person name="Regala W."/>
            <person name="Land M."/>
            <person name="Hauser L."/>
            <person name="Hooper A."/>
            <person name="Klotz M."/>
            <person name="Norton J."/>
            <person name="Sayavedra-Soto L."/>
            <person name="Arciero D."/>
            <person name="Hommes N."/>
            <person name="Whittaker M."/>
            <person name="Arp D."/>
        </authorList>
    </citation>
    <scope>NUCLEOTIDE SEQUENCE [LARGE SCALE GENOMIC DNA]</scope>
    <source>
        <strain evidence="2">ATCC 19718 / CIP 103999 / KCTC 2705 / NBRC 14298</strain>
    </source>
</reference>
<dbReference type="Proteomes" id="UP000001416">
    <property type="component" value="Chromosome"/>
</dbReference>
<dbReference type="OrthoDB" id="9802133at2"/>
<dbReference type="Pfam" id="PF04350">
    <property type="entry name" value="PilO"/>
    <property type="match status" value="1"/>
</dbReference>
<proteinExistence type="predicted"/>
<dbReference type="HOGENOM" id="CLU_102444_1_0_4"/>
<organism evidence="1 2">
    <name type="scientific">Nitrosomonas europaea (strain ATCC 19718 / CIP 103999 / KCTC 2705 / NBRC 14298)</name>
    <dbReference type="NCBI Taxonomy" id="228410"/>
    <lineage>
        <taxon>Bacteria</taxon>
        <taxon>Pseudomonadati</taxon>
        <taxon>Pseudomonadota</taxon>
        <taxon>Betaproteobacteria</taxon>
        <taxon>Nitrosomonadales</taxon>
        <taxon>Nitrosomonadaceae</taxon>
        <taxon>Nitrosomonas</taxon>
    </lineage>
</organism>
<dbReference type="Gene3D" id="3.30.70.60">
    <property type="match status" value="1"/>
</dbReference>
<dbReference type="eggNOG" id="COG3167">
    <property type="taxonomic scope" value="Bacteria"/>
</dbReference>
<dbReference type="GeneID" id="87105445"/>
<name>Q82SK3_NITEU</name>
<dbReference type="PhylomeDB" id="Q82SK3"/>
<protein>
    <submittedName>
        <fullName evidence="1">Putative fimbrial type-4 assembly membrane transmembrane protein</fullName>
    </submittedName>
</protein>
<dbReference type="InterPro" id="IPR014717">
    <property type="entry name" value="Transl_elong_EF1B/ribsomal_bS6"/>
</dbReference>
<keyword evidence="1" id="KW-0812">Transmembrane</keyword>
<dbReference type="PANTHER" id="PTHR39555">
    <property type="entry name" value="FIMBRIAL ASSEMBLY PROTEIN PILO-LIKE PROTEIN-RELATED"/>
    <property type="match status" value="1"/>
</dbReference>
<accession>Q82SK3</accession>
<evidence type="ECO:0000313" key="1">
    <source>
        <dbReference type="EMBL" id="CAD86226.1"/>
    </source>
</evidence>
<dbReference type="PIRSF" id="PIRSF016482">
    <property type="entry name" value="PilO"/>
    <property type="match status" value="1"/>
</dbReference>
<dbReference type="EMBL" id="AL954747">
    <property type="protein sequence ID" value="CAD86226.1"/>
    <property type="molecule type" value="Genomic_DNA"/>
</dbReference>
<sequence>MNLLEELRHVNPNEPGSWPAVIKAGALALLLATLMVAGYFLDWEEQWTTLEQVREEENTLRSTFLAKKTSAVNLDVLRQQLAEVQQTLGTLLKQLPNKSELDALLVDINRAGLGRGLQFELFKPDARETVREFYAELPVTIRVTGNYHDIGAFASDVAQLPRIVTLHNIEITPGKDHQLIFNATAKTFRYLDDEEIAAHKREMSEKDKQKNPKGAS</sequence>